<name>A0A6A1UHA3_9ROSI</name>
<feature type="compositionally biased region" description="Basic and acidic residues" evidence="1">
    <location>
        <begin position="37"/>
        <end position="47"/>
    </location>
</feature>
<gene>
    <name evidence="2" type="ORF">CJ030_MR0G018440</name>
</gene>
<evidence type="ECO:0000313" key="3">
    <source>
        <dbReference type="Proteomes" id="UP000516437"/>
    </source>
</evidence>
<comment type="caution">
    <text evidence="2">The sequence shown here is derived from an EMBL/GenBank/DDBJ whole genome shotgun (WGS) entry which is preliminary data.</text>
</comment>
<evidence type="ECO:0000256" key="1">
    <source>
        <dbReference type="SAM" id="MobiDB-lite"/>
    </source>
</evidence>
<feature type="region of interest" description="Disordered" evidence="1">
    <location>
        <begin position="1"/>
        <end position="101"/>
    </location>
</feature>
<dbReference type="Proteomes" id="UP000516437">
    <property type="component" value="Unassembled WGS sequence"/>
</dbReference>
<accession>A0A6A1UHA3</accession>
<proteinExistence type="predicted"/>
<feature type="compositionally biased region" description="Basic and acidic residues" evidence="1">
    <location>
        <begin position="1"/>
        <end position="12"/>
    </location>
</feature>
<dbReference type="AlphaFoldDB" id="A0A6A1UHA3"/>
<evidence type="ECO:0000313" key="2">
    <source>
        <dbReference type="EMBL" id="KAB1199649.1"/>
    </source>
</evidence>
<feature type="compositionally biased region" description="Basic and acidic residues" evidence="1">
    <location>
        <begin position="91"/>
        <end position="101"/>
    </location>
</feature>
<keyword evidence="3" id="KW-1185">Reference proteome</keyword>
<protein>
    <submittedName>
        <fullName evidence="2">Uncharacterized protein</fullName>
    </submittedName>
</protein>
<organism evidence="2 3">
    <name type="scientific">Morella rubra</name>
    <name type="common">Chinese bayberry</name>
    <dbReference type="NCBI Taxonomy" id="262757"/>
    <lineage>
        <taxon>Eukaryota</taxon>
        <taxon>Viridiplantae</taxon>
        <taxon>Streptophyta</taxon>
        <taxon>Embryophyta</taxon>
        <taxon>Tracheophyta</taxon>
        <taxon>Spermatophyta</taxon>
        <taxon>Magnoliopsida</taxon>
        <taxon>eudicotyledons</taxon>
        <taxon>Gunneridae</taxon>
        <taxon>Pentapetalae</taxon>
        <taxon>rosids</taxon>
        <taxon>fabids</taxon>
        <taxon>Fagales</taxon>
        <taxon>Myricaceae</taxon>
        <taxon>Morella</taxon>
    </lineage>
</organism>
<reference evidence="2 3" key="1">
    <citation type="journal article" date="2019" name="Plant Biotechnol. J.">
        <title>The red bayberry genome and genetic basis of sex determination.</title>
        <authorList>
            <person name="Jia H.M."/>
            <person name="Jia H.J."/>
            <person name="Cai Q.L."/>
            <person name="Wang Y."/>
            <person name="Zhao H.B."/>
            <person name="Yang W.F."/>
            <person name="Wang G.Y."/>
            <person name="Li Y.H."/>
            <person name="Zhan D.L."/>
            <person name="Shen Y.T."/>
            <person name="Niu Q.F."/>
            <person name="Chang L."/>
            <person name="Qiu J."/>
            <person name="Zhao L."/>
            <person name="Xie H.B."/>
            <person name="Fu W.Y."/>
            <person name="Jin J."/>
            <person name="Li X.W."/>
            <person name="Jiao Y."/>
            <person name="Zhou C.C."/>
            <person name="Tu T."/>
            <person name="Chai C.Y."/>
            <person name="Gao J.L."/>
            <person name="Fan L.J."/>
            <person name="van de Weg E."/>
            <person name="Wang J.Y."/>
            <person name="Gao Z.S."/>
        </authorList>
    </citation>
    <scope>NUCLEOTIDE SEQUENCE [LARGE SCALE GENOMIC DNA]</scope>
    <source>
        <tissue evidence="2">Leaves</tissue>
    </source>
</reference>
<feature type="compositionally biased region" description="Low complexity" evidence="1">
    <location>
        <begin position="59"/>
        <end position="76"/>
    </location>
</feature>
<sequence length="147" mass="16133">MGAGDSEAKVGDAEEVEAIPGGGQSSLEDNTPSADRPPQRLEAKDGASYEELSLVNFKSQPQSTNSTGTSTSNEPSQLPTPNATKTRKHRINESIDVEMKKKNEGPLGKKLQVVDEWSFSHWLYFVYMVQKVNLGCKQSIFVDSWGK</sequence>
<dbReference type="EMBL" id="RXIC02000430">
    <property type="protein sequence ID" value="KAB1199649.1"/>
    <property type="molecule type" value="Genomic_DNA"/>
</dbReference>